<dbReference type="OMA" id="ALWEVIV"/>
<dbReference type="HOGENOM" id="CLU_650770_0_0_1"/>
<reference evidence="2" key="1">
    <citation type="submission" date="2014-01" db="EMBL/GenBank/DDBJ databases">
        <title>The genome of the white-rot fungus Pycnoporus cinnabarinus: a basidiomycete model with a versatile arsenal for lignocellulosic biomass breakdown.</title>
        <authorList>
            <person name="Levasseur A."/>
            <person name="Lomascolo A."/>
            <person name="Ruiz-Duenas F.J."/>
            <person name="Uzan E."/>
            <person name="Piumi F."/>
            <person name="Kues U."/>
            <person name="Ram A.F.J."/>
            <person name="Murat C."/>
            <person name="Haon M."/>
            <person name="Benoit I."/>
            <person name="Arfi Y."/>
            <person name="Chevret D."/>
            <person name="Drula E."/>
            <person name="Kwon M.J."/>
            <person name="Gouret P."/>
            <person name="Lesage-Meessen L."/>
            <person name="Lombard V."/>
            <person name="Mariette J."/>
            <person name="Noirot C."/>
            <person name="Park J."/>
            <person name="Patyshakuliyeva A."/>
            <person name="Wieneger R.A.B."/>
            <person name="Wosten H.A.B."/>
            <person name="Martin F."/>
            <person name="Coutinho P.M."/>
            <person name="de Vries R."/>
            <person name="Martinez A.T."/>
            <person name="Klopp C."/>
            <person name="Pontarotti P."/>
            <person name="Henrissat B."/>
            <person name="Record E."/>
        </authorList>
    </citation>
    <scope>NUCLEOTIDE SEQUENCE [LARGE SCALE GENOMIC DNA]</scope>
    <source>
        <strain evidence="2">BRFM137</strain>
    </source>
</reference>
<feature type="region of interest" description="Disordered" evidence="1">
    <location>
        <begin position="286"/>
        <end position="325"/>
    </location>
</feature>
<dbReference type="EMBL" id="CCBP010000283">
    <property type="protein sequence ID" value="CDO75654.1"/>
    <property type="molecule type" value="Genomic_DNA"/>
</dbReference>
<feature type="compositionally biased region" description="Basic and acidic residues" evidence="1">
    <location>
        <begin position="301"/>
        <end position="311"/>
    </location>
</feature>
<dbReference type="Proteomes" id="UP000029665">
    <property type="component" value="Unassembled WGS sequence"/>
</dbReference>
<feature type="region of interest" description="Disordered" evidence="1">
    <location>
        <begin position="176"/>
        <end position="255"/>
    </location>
</feature>
<protein>
    <submittedName>
        <fullName evidence="2">Uncharacterized protein</fullName>
    </submittedName>
</protein>
<gene>
    <name evidence="2" type="ORF">BN946_scf184941.g7</name>
</gene>
<feature type="compositionally biased region" description="Pro residues" evidence="1">
    <location>
        <begin position="224"/>
        <end position="233"/>
    </location>
</feature>
<feature type="compositionally biased region" description="Acidic residues" evidence="1">
    <location>
        <begin position="291"/>
        <end position="300"/>
    </location>
</feature>
<dbReference type="OrthoDB" id="2757227at2759"/>
<evidence type="ECO:0000313" key="2">
    <source>
        <dbReference type="EMBL" id="CDO75654.1"/>
    </source>
</evidence>
<evidence type="ECO:0000313" key="3">
    <source>
        <dbReference type="Proteomes" id="UP000029665"/>
    </source>
</evidence>
<comment type="caution">
    <text evidence="2">The sequence shown here is derived from an EMBL/GenBank/DDBJ whole genome shotgun (WGS) entry which is preliminary data.</text>
</comment>
<sequence length="422" mass="46061">MQLTTTLPSSSHLPATLPPASEFLMSGDPSLSPVGPFYVILGGNAPAVYDETRPANVALGRFLPILPIVVCCSNLRDAENIYQLNAALFMKADPQDAYTLLQYIMWDEGPVASLHLETPPPYYAIRFGIETGIWIGFPWSSISYQVGDKNTSAWRKFDVFCDALAYMVHKPNSNIPPLPRDAKVPIPSKPLRRQRSASSRGADEPPQDERPQEQPQPVKLEQPSFPPQSPRSPSPVKFTRSTSPSKSSGKRVKLLVPQSLPVTSLPATPTKLSGKASTSASILQHAYNVSDGEDGEDGEDGKDLRSSRKDMGPSSSTGRGAMSIGKRAYEDTELLQLLRSLIRPPTTMDSERAPQFPVNLGPAAEAKLTAAGCSVEDAWTVLQVYIYAPTPEMFTHHLGLLLDWSARDALGLWEAIKIPRCI</sequence>
<name>A0A060STU2_PYCCI</name>
<proteinExistence type="predicted"/>
<feature type="compositionally biased region" description="Basic and acidic residues" evidence="1">
    <location>
        <begin position="201"/>
        <end position="212"/>
    </location>
</feature>
<organism evidence="2 3">
    <name type="scientific">Pycnoporus cinnabarinus</name>
    <name type="common">Cinnabar-red polypore</name>
    <name type="synonym">Trametes cinnabarina</name>
    <dbReference type="NCBI Taxonomy" id="5643"/>
    <lineage>
        <taxon>Eukaryota</taxon>
        <taxon>Fungi</taxon>
        <taxon>Dikarya</taxon>
        <taxon>Basidiomycota</taxon>
        <taxon>Agaricomycotina</taxon>
        <taxon>Agaricomycetes</taxon>
        <taxon>Polyporales</taxon>
        <taxon>Polyporaceae</taxon>
        <taxon>Trametes</taxon>
    </lineage>
</organism>
<dbReference type="AlphaFoldDB" id="A0A060STU2"/>
<dbReference type="STRING" id="5643.A0A060STU2"/>
<accession>A0A060STU2</accession>
<keyword evidence="3" id="KW-1185">Reference proteome</keyword>
<evidence type="ECO:0000256" key="1">
    <source>
        <dbReference type="SAM" id="MobiDB-lite"/>
    </source>
</evidence>